<sequence>MAEIPRRQCSAESACEPLMSKSTLTVVVLYKIYPRLKSLPGWNRLQGALCAERRFCCQSITSPQRLRPFLDLVDEAAGRCTTQSESLSAGINHMKSDGSLVLLPEIAVSSLVFSFTSTPAVIARLADGGGAHRMIHALVQS</sequence>
<gene>
    <name evidence="1" type="ORF">RRG08_051424</name>
</gene>
<proteinExistence type="predicted"/>
<name>A0AAE1B3G3_9GAST</name>
<protein>
    <submittedName>
        <fullName evidence="1">Uncharacterized protein</fullName>
    </submittedName>
</protein>
<evidence type="ECO:0000313" key="2">
    <source>
        <dbReference type="Proteomes" id="UP001283361"/>
    </source>
</evidence>
<dbReference type="EMBL" id="JAWDGP010000593">
    <property type="protein sequence ID" value="KAK3799149.1"/>
    <property type="molecule type" value="Genomic_DNA"/>
</dbReference>
<reference evidence="1" key="1">
    <citation type="journal article" date="2023" name="G3 (Bethesda)">
        <title>A reference genome for the long-term kleptoplast-retaining sea slug Elysia crispata morphotype clarki.</title>
        <authorList>
            <person name="Eastman K.E."/>
            <person name="Pendleton A.L."/>
            <person name="Shaikh M.A."/>
            <person name="Suttiyut T."/>
            <person name="Ogas R."/>
            <person name="Tomko P."/>
            <person name="Gavelis G."/>
            <person name="Widhalm J.R."/>
            <person name="Wisecaver J.H."/>
        </authorList>
    </citation>
    <scope>NUCLEOTIDE SEQUENCE</scope>
    <source>
        <strain evidence="1">ECLA1</strain>
    </source>
</reference>
<accession>A0AAE1B3G3</accession>
<keyword evidence="2" id="KW-1185">Reference proteome</keyword>
<dbReference type="Proteomes" id="UP001283361">
    <property type="component" value="Unassembled WGS sequence"/>
</dbReference>
<organism evidence="1 2">
    <name type="scientific">Elysia crispata</name>
    <name type="common">lettuce slug</name>
    <dbReference type="NCBI Taxonomy" id="231223"/>
    <lineage>
        <taxon>Eukaryota</taxon>
        <taxon>Metazoa</taxon>
        <taxon>Spiralia</taxon>
        <taxon>Lophotrochozoa</taxon>
        <taxon>Mollusca</taxon>
        <taxon>Gastropoda</taxon>
        <taxon>Heterobranchia</taxon>
        <taxon>Euthyneura</taxon>
        <taxon>Panpulmonata</taxon>
        <taxon>Sacoglossa</taxon>
        <taxon>Placobranchoidea</taxon>
        <taxon>Plakobranchidae</taxon>
        <taxon>Elysia</taxon>
    </lineage>
</organism>
<evidence type="ECO:0000313" key="1">
    <source>
        <dbReference type="EMBL" id="KAK3799149.1"/>
    </source>
</evidence>
<comment type="caution">
    <text evidence="1">The sequence shown here is derived from an EMBL/GenBank/DDBJ whole genome shotgun (WGS) entry which is preliminary data.</text>
</comment>
<dbReference type="AlphaFoldDB" id="A0AAE1B3G3"/>